<dbReference type="InterPro" id="IPR050738">
    <property type="entry name" value="Sulfatase"/>
</dbReference>
<accession>A0A518EWF1</accession>
<dbReference type="InterPro" id="IPR024607">
    <property type="entry name" value="Sulfatase_CS"/>
</dbReference>
<evidence type="ECO:0000256" key="3">
    <source>
        <dbReference type="ARBA" id="ARBA00022801"/>
    </source>
</evidence>
<dbReference type="AlphaFoldDB" id="A0A518EWF1"/>
<dbReference type="OrthoDB" id="9762324at2"/>
<evidence type="ECO:0000256" key="5">
    <source>
        <dbReference type="SAM" id="SignalP"/>
    </source>
</evidence>
<dbReference type="PROSITE" id="PS00149">
    <property type="entry name" value="SULFATASE_2"/>
    <property type="match status" value="1"/>
</dbReference>
<dbReference type="InterPro" id="IPR000917">
    <property type="entry name" value="Sulfatase_N"/>
</dbReference>
<dbReference type="Proteomes" id="UP000320390">
    <property type="component" value="Chromosome"/>
</dbReference>
<dbReference type="Gene3D" id="3.40.720.10">
    <property type="entry name" value="Alkaline Phosphatase, subunit A"/>
    <property type="match status" value="1"/>
</dbReference>
<gene>
    <name evidence="7" type="primary">atsA_18</name>
    <name evidence="7" type="ORF">Poly30_39660</name>
</gene>
<dbReference type="PANTHER" id="PTHR42693:SF53">
    <property type="entry name" value="ENDO-4-O-SULFATASE"/>
    <property type="match status" value="1"/>
</dbReference>
<evidence type="ECO:0000313" key="8">
    <source>
        <dbReference type="Proteomes" id="UP000320390"/>
    </source>
</evidence>
<feature type="signal peptide" evidence="5">
    <location>
        <begin position="1"/>
        <end position="19"/>
    </location>
</feature>
<feature type="chain" id="PRO_5022052181" evidence="5">
    <location>
        <begin position="20"/>
        <end position="430"/>
    </location>
</feature>
<dbReference type="GO" id="GO:0046872">
    <property type="term" value="F:metal ion binding"/>
    <property type="evidence" value="ECO:0007669"/>
    <property type="project" value="UniProtKB-KW"/>
</dbReference>
<sequence length="430" mass="46860" precursor="true">MLVLTLAAGFLATGSPALASVAIRPVGDQGERPNVVVVLMDDVGRDKVGLYGVGATPPPTPNLDRLAAQGVLFEHAWVYQACSPTRAALLTGRYSDRTGMGNIIESDDGVETPLALSEHLLPEDLPGYRSTLVGKWHLGDVSSPVDHPLLHGFDVFVGWENVNDYFDWVENVNGHLTPRSGYFPAAMGGYAHRAVQVDEQPFFLYYCPKLAHAPYHRPPSALHSYVGQLQSPVVQHKAMVESFDTILGRVLDRVDLSNTYVFVVGDNGSPNITVTSPFFPNKVKGSLFEGGIRVPLIVAGPGIPPGTRCGELVQVTDFFATIRELCGFGPPSQGAEDSVSFASLLRDPDAPATRPYLFVHRFPHPGLPGQDQRAIRTNRWKLIENVDSGNCKLFDLVADPFENDDLLVSRPGADTDRLKARLLQMMPLFP</sequence>
<dbReference type="Pfam" id="PF00884">
    <property type="entry name" value="Sulfatase"/>
    <property type="match status" value="1"/>
</dbReference>
<dbReference type="InterPro" id="IPR017850">
    <property type="entry name" value="Alkaline_phosphatase_core_sf"/>
</dbReference>
<organism evidence="7 8">
    <name type="scientific">Saltatorellus ferox</name>
    <dbReference type="NCBI Taxonomy" id="2528018"/>
    <lineage>
        <taxon>Bacteria</taxon>
        <taxon>Pseudomonadati</taxon>
        <taxon>Planctomycetota</taxon>
        <taxon>Planctomycetia</taxon>
        <taxon>Planctomycetia incertae sedis</taxon>
        <taxon>Saltatorellus</taxon>
    </lineage>
</organism>
<evidence type="ECO:0000256" key="1">
    <source>
        <dbReference type="ARBA" id="ARBA00008779"/>
    </source>
</evidence>
<dbReference type="PANTHER" id="PTHR42693">
    <property type="entry name" value="ARYLSULFATASE FAMILY MEMBER"/>
    <property type="match status" value="1"/>
</dbReference>
<evidence type="ECO:0000256" key="4">
    <source>
        <dbReference type="ARBA" id="ARBA00022837"/>
    </source>
</evidence>
<evidence type="ECO:0000259" key="6">
    <source>
        <dbReference type="Pfam" id="PF00884"/>
    </source>
</evidence>
<name>A0A518EWF1_9BACT</name>
<feature type="domain" description="Sulfatase N-terminal" evidence="6">
    <location>
        <begin position="33"/>
        <end position="327"/>
    </location>
</feature>
<reference evidence="7 8" key="1">
    <citation type="submission" date="2019-02" db="EMBL/GenBank/DDBJ databases">
        <title>Deep-cultivation of Planctomycetes and their phenomic and genomic characterization uncovers novel biology.</title>
        <authorList>
            <person name="Wiegand S."/>
            <person name="Jogler M."/>
            <person name="Boedeker C."/>
            <person name="Pinto D."/>
            <person name="Vollmers J."/>
            <person name="Rivas-Marin E."/>
            <person name="Kohn T."/>
            <person name="Peeters S.H."/>
            <person name="Heuer A."/>
            <person name="Rast P."/>
            <person name="Oberbeckmann S."/>
            <person name="Bunk B."/>
            <person name="Jeske O."/>
            <person name="Meyerdierks A."/>
            <person name="Storesund J.E."/>
            <person name="Kallscheuer N."/>
            <person name="Luecker S."/>
            <person name="Lage O.M."/>
            <person name="Pohl T."/>
            <person name="Merkel B.J."/>
            <person name="Hornburger P."/>
            <person name="Mueller R.-W."/>
            <person name="Bruemmer F."/>
            <person name="Labrenz M."/>
            <person name="Spormann A.M."/>
            <person name="Op den Camp H."/>
            <person name="Overmann J."/>
            <person name="Amann R."/>
            <person name="Jetten M.S.M."/>
            <person name="Mascher T."/>
            <person name="Medema M.H."/>
            <person name="Devos D.P."/>
            <person name="Kaster A.-K."/>
            <person name="Ovreas L."/>
            <person name="Rohde M."/>
            <person name="Galperin M.Y."/>
            <person name="Jogler C."/>
        </authorList>
    </citation>
    <scope>NUCLEOTIDE SEQUENCE [LARGE SCALE GENOMIC DNA]</scope>
    <source>
        <strain evidence="7 8">Poly30</strain>
    </source>
</reference>
<evidence type="ECO:0000313" key="7">
    <source>
        <dbReference type="EMBL" id="QDV08423.1"/>
    </source>
</evidence>
<evidence type="ECO:0000256" key="2">
    <source>
        <dbReference type="ARBA" id="ARBA00022723"/>
    </source>
</evidence>
<proteinExistence type="inferred from homology"/>
<dbReference type="Gene3D" id="3.30.1120.10">
    <property type="match status" value="1"/>
</dbReference>
<dbReference type="EMBL" id="CP036434">
    <property type="protein sequence ID" value="QDV08423.1"/>
    <property type="molecule type" value="Genomic_DNA"/>
</dbReference>
<dbReference type="GO" id="GO:0004065">
    <property type="term" value="F:arylsulfatase activity"/>
    <property type="evidence" value="ECO:0007669"/>
    <property type="project" value="UniProtKB-EC"/>
</dbReference>
<comment type="similarity">
    <text evidence="1">Belongs to the sulfatase family.</text>
</comment>
<keyword evidence="2" id="KW-0479">Metal-binding</keyword>
<keyword evidence="8" id="KW-1185">Reference proteome</keyword>
<keyword evidence="5" id="KW-0732">Signal</keyword>
<protein>
    <submittedName>
        <fullName evidence="7">Arylsulfatase</fullName>
        <ecNumber evidence="7">3.1.6.1</ecNumber>
    </submittedName>
</protein>
<keyword evidence="3 7" id="KW-0378">Hydrolase</keyword>
<dbReference type="SUPFAM" id="SSF53649">
    <property type="entry name" value="Alkaline phosphatase-like"/>
    <property type="match status" value="1"/>
</dbReference>
<keyword evidence="4" id="KW-0106">Calcium</keyword>
<dbReference type="EC" id="3.1.6.1" evidence="7"/>
<dbReference type="RefSeq" id="WP_145201061.1">
    <property type="nucleotide sequence ID" value="NZ_CP036434.1"/>
</dbReference>